<reference evidence="2" key="1">
    <citation type="submission" date="2015-10" db="EMBL/GenBank/DDBJ databases">
        <authorList>
            <person name="Luecker S."/>
            <person name="Luecker S."/>
        </authorList>
    </citation>
    <scope>NUCLEOTIDE SEQUENCE [LARGE SCALE GENOMIC DNA]</scope>
</reference>
<dbReference type="EMBL" id="CZPZ01000001">
    <property type="protein sequence ID" value="CUS31973.1"/>
    <property type="molecule type" value="Genomic_DNA"/>
</dbReference>
<keyword evidence="2" id="KW-1185">Reference proteome</keyword>
<evidence type="ECO:0000313" key="1">
    <source>
        <dbReference type="EMBL" id="CUS31973.1"/>
    </source>
</evidence>
<evidence type="ECO:0000313" key="2">
    <source>
        <dbReference type="Proteomes" id="UP000198736"/>
    </source>
</evidence>
<dbReference type="AlphaFoldDB" id="A0A0S4L382"/>
<gene>
    <name evidence="1" type="ORF">COMA2_10392</name>
</gene>
<sequence length="192" mass="23869">MRRLLGFRHDRHIRQLHRRRFFWFVLGTDVAACWSIRRQLNIFHDIAHQIIRRLCGSHWWRNRRGGHRRKRRGRFHRRSEFRRFNRFRLFNGFGWRNGFRALDGLRLLYRLGLFYLFLNRRTFLRVNGLFRKRRQTREGNLNRRQRPFTMPWQSNPAHYHQYADMKDQRDDDGKAQATSQSRLPFIIRNHAG</sequence>
<proteinExistence type="predicted"/>
<organism evidence="1 2">
    <name type="scientific">Candidatus Nitrospira nitrificans</name>
    <dbReference type="NCBI Taxonomy" id="1742973"/>
    <lineage>
        <taxon>Bacteria</taxon>
        <taxon>Pseudomonadati</taxon>
        <taxon>Nitrospirota</taxon>
        <taxon>Nitrospiria</taxon>
        <taxon>Nitrospirales</taxon>
        <taxon>Nitrospiraceae</taxon>
        <taxon>Nitrospira</taxon>
    </lineage>
</organism>
<name>A0A0S4L382_9BACT</name>
<protein>
    <submittedName>
        <fullName evidence="1">Uncharacterized protein</fullName>
    </submittedName>
</protein>
<accession>A0A0S4L382</accession>
<dbReference type="Proteomes" id="UP000198736">
    <property type="component" value="Unassembled WGS sequence"/>
</dbReference>